<proteinExistence type="predicted"/>
<dbReference type="Gene3D" id="2.60.40.10">
    <property type="entry name" value="Immunoglobulins"/>
    <property type="match status" value="1"/>
</dbReference>
<dbReference type="KEGG" id="dko:I596_161"/>
<keyword evidence="4" id="KW-1185">Reference proteome</keyword>
<dbReference type="InterPro" id="IPR015943">
    <property type="entry name" value="WD40/YVTN_repeat-like_dom_sf"/>
</dbReference>
<feature type="domain" description="DUF6923" evidence="2">
    <location>
        <begin position="751"/>
        <end position="869"/>
    </location>
</feature>
<dbReference type="Gene3D" id="2.60.120.200">
    <property type="match status" value="1"/>
</dbReference>
<sequence length="980" mass="103284">MGSYDVKRIAIPILLSTGLLVAAAPLIGRVHASEDGPARQGRPGDGTVDRRGPTPNPAAPAATGNPVAVNEGFEQVNVFGGGIFANGWIRQNSSDRPDSYWWPCVPVREFGAWDAADGPDGSCVLSTYATTQTNGGTISNWIVTPRVEFGPGSTLSFFARTKPDSSYPDRLQVRACNSGPCSNVGTGPEDVGDFTLLLLDINPAEAAGVFPEEWTRYTLGFAEGVPTGGNGRIAFRHYVHDAGDGGTRGNLVGLDRVAVTAADGANDALDLTYTVAAANPDDPQACGTETTINVTVGDQVNYCYRVTNHGSDTLSYHSLRDDLTGPLLTEKPVTLAPGQTHQYNRIVTIGESQAPSATWTAQADPKGYTYVATPTPAEFIDISDGTPIPNNGAGSSPIQAFPPDFDFLLNNQRIRQYCLLTQGLFVSVTTFCGSNFIFGRLPSPNLIAGPALAPLWLNPASIVTGRFYQKTIGTAPNRRFIVQWSDVQTYHDGPVTMQVILNETSDTIEYRYAGNYGDTSQGFATGVQDQFLANVFPGNGNLGDTGQIVWTPARPITHTATRRVSVNAAQPKLALDTQEIRVSTPSHGSGTAALSIRNDGSGRLDWSLRATPSGSRPAQAATVAPLADPALTRLGLPEASTTTPVTEAAMPTLGEGGPGYAVSLSQGPYLWSFDPHNVNDSARIVGYLEADSLLVGATFLDDDFRTLYAFDTFNNQLVSLDLTQMYARPRVVGVADVPVNGITGLKQDPTSGVVYLSSADGQTSTLWTIDPATAVARRIGSTIDAPGLIDIAFDAQGNLYGVDIALDALVAIDKASGAAQPIGSLGFDANCAAGLAFDHASDTLYFSSKTSCVPDTATLYTIDTATGQAQKVSRILGIDGFDTIWDALAIAHPARHACMDPANVSWLQATPASGSQLAGTNGAAVELRVDASGLADGTYTAHLCVYSNDPMQRRRSLPVTLTVGDGGERIFADGFDGGSH</sequence>
<reference evidence="3 4" key="1">
    <citation type="submission" date="2016-04" db="EMBL/GenBank/DDBJ databases">
        <title>Complete genome sequence of Dokdonella koreensis DS-123T.</title>
        <authorList>
            <person name="Kim J.F."/>
            <person name="Lee H."/>
            <person name="Kwak M.-J."/>
        </authorList>
    </citation>
    <scope>NUCLEOTIDE SEQUENCE [LARGE SCALE GENOMIC DNA]</scope>
    <source>
        <strain evidence="3 4">DS-123</strain>
    </source>
</reference>
<dbReference type="NCBIfam" id="NF038128">
    <property type="entry name" value="choice_anch_J"/>
    <property type="match status" value="1"/>
</dbReference>
<evidence type="ECO:0000313" key="4">
    <source>
        <dbReference type="Proteomes" id="UP000076830"/>
    </source>
</evidence>
<dbReference type="Proteomes" id="UP000076830">
    <property type="component" value="Chromosome"/>
</dbReference>
<evidence type="ECO:0000256" key="1">
    <source>
        <dbReference type="SAM" id="MobiDB-lite"/>
    </source>
</evidence>
<dbReference type="OrthoDB" id="9815730at2"/>
<evidence type="ECO:0000313" key="3">
    <source>
        <dbReference type="EMBL" id="ANB16201.1"/>
    </source>
</evidence>
<organism evidence="3 4">
    <name type="scientific">Dokdonella koreensis DS-123</name>
    <dbReference type="NCBI Taxonomy" id="1300342"/>
    <lineage>
        <taxon>Bacteria</taxon>
        <taxon>Pseudomonadati</taxon>
        <taxon>Pseudomonadota</taxon>
        <taxon>Gammaproteobacteria</taxon>
        <taxon>Lysobacterales</taxon>
        <taxon>Rhodanobacteraceae</taxon>
        <taxon>Dokdonella</taxon>
    </lineage>
</organism>
<dbReference type="InterPro" id="IPR054215">
    <property type="entry name" value="DUF6923"/>
</dbReference>
<name>A0A167G699_9GAMM</name>
<accession>A0A167G699</accession>
<dbReference type="Pfam" id="PF21959">
    <property type="entry name" value="DUF6923"/>
    <property type="match status" value="1"/>
</dbReference>
<evidence type="ECO:0000259" key="2">
    <source>
        <dbReference type="Pfam" id="PF21959"/>
    </source>
</evidence>
<dbReference type="AlphaFoldDB" id="A0A167G699"/>
<dbReference type="InterPro" id="IPR013783">
    <property type="entry name" value="Ig-like_fold"/>
</dbReference>
<feature type="region of interest" description="Disordered" evidence="1">
    <location>
        <begin position="33"/>
        <end position="65"/>
    </location>
</feature>
<gene>
    <name evidence="3" type="ORF">I596_161</name>
</gene>
<dbReference type="SUPFAM" id="SSF63825">
    <property type="entry name" value="YWTD domain"/>
    <property type="match status" value="1"/>
</dbReference>
<dbReference type="Gene3D" id="2.130.10.10">
    <property type="entry name" value="YVTN repeat-like/Quinoprotein amine dehydrogenase"/>
    <property type="match status" value="1"/>
</dbReference>
<dbReference type="STRING" id="1300342.I596_161"/>
<protein>
    <recommendedName>
        <fullName evidence="2">DUF6923 domain-containing protein</fullName>
    </recommendedName>
</protein>
<dbReference type="EMBL" id="CP015249">
    <property type="protein sequence ID" value="ANB16201.1"/>
    <property type="molecule type" value="Genomic_DNA"/>
</dbReference>